<dbReference type="Proteomes" id="UP001396334">
    <property type="component" value="Unassembled WGS sequence"/>
</dbReference>
<name>A0ABR2A8K3_9ROSI</name>
<reference evidence="1 2" key="1">
    <citation type="journal article" date="2024" name="G3 (Bethesda)">
        <title>Genome assembly of Hibiscus sabdariffa L. provides insights into metabolisms of medicinal natural products.</title>
        <authorList>
            <person name="Kim T."/>
        </authorList>
    </citation>
    <scope>NUCLEOTIDE SEQUENCE [LARGE SCALE GENOMIC DNA]</scope>
    <source>
        <strain evidence="1">TK-2024</strain>
        <tissue evidence="1">Old leaves</tissue>
    </source>
</reference>
<keyword evidence="2" id="KW-1185">Reference proteome</keyword>
<dbReference type="PANTHER" id="PTHR43207:SF4">
    <property type="entry name" value="AROGENATE DEHYDROGENASE 2, CHLOROPLASTIC"/>
    <property type="match status" value="1"/>
</dbReference>
<dbReference type="EMBL" id="JBBPBN010000327">
    <property type="protein sequence ID" value="KAK8489047.1"/>
    <property type="molecule type" value="Genomic_DNA"/>
</dbReference>
<gene>
    <name evidence="1" type="ORF">V6N11_013208</name>
</gene>
<dbReference type="InterPro" id="IPR045011">
    <property type="entry name" value="TYRAAT1/2"/>
</dbReference>
<accession>A0ABR2A8K3</accession>
<organism evidence="1 2">
    <name type="scientific">Hibiscus sabdariffa</name>
    <name type="common">roselle</name>
    <dbReference type="NCBI Taxonomy" id="183260"/>
    <lineage>
        <taxon>Eukaryota</taxon>
        <taxon>Viridiplantae</taxon>
        <taxon>Streptophyta</taxon>
        <taxon>Embryophyta</taxon>
        <taxon>Tracheophyta</taxon>
        <taxon>Spermatophyta</taxon>
        <taxon>Magnoliopsida</taxon>
        <taxon>eudicotyledons</taxon>
        <taxon>Gunneridae</taxon>
        <taxon>Pentapetalae</taxon>
        <taxon>rosids</taxon>
        <taxon>malvids</taxon>
        <taxon>Malvales</taxon>
        <taxon>Malvaceae</taxon>
        <taxon>Malvoideae</taxon>
        <taxon>Hibiscus</taxon>
    </lineage>
</organism>
<evidence type="ECO:0000313" key="2">
    <source>
        <dbReference type="Proteomes" id="UP001396334"/>
    </source>
</evidence>
<comment type="caution">
    <text evidence="1">The sequence shown here is derived from an EMBL/GenBank/DDBJ whole genome shotgun (WGS) entry which is preliminary data.</text>
</comment>
<dbReference type="Pfam" id="PF26213">
    <property type="entry name" value="TYRAAT1_C"/>
    <property type="match status" value="1"/>
</dbReference>
<evidence type="ECO:0000313" key="1">
    <source>
        <dbReference type="EMBL" id="KAK8489047.1"/>
    </source>
</evidence>
<dbReference type="PANTHER" id="PTHR43207">
    <property type="entry name" value="AROGENATE DEHYDROGENASE-RELATED"/>
    <property type="match status" value="1"/>
</dbReference>
<dbReference type="InterPro" id="IPR059064">
    <property type="entry name" value="TYRAAT2_C"/>
</dbReference>
<protein>
    <submittedName>
        <fullName evidence="1">Uncharacterized protein</fullName>
    </submittedName>
</protein>
<sequence length="91" mass="10465">MSAAESVLTCTMGRVLESSPINTKGQETLLNLVENTKGDNFDLYYKLFMYNQNTLEQLDMAFGRSHEVYRKQLFGVNGGMDKRMRLSQKFN</sequence>
<proteinExistence type="predicted"/>